<reference evidence="2" key="1">
    <citation type="submission" date="2022-11" db="UniProtKB">
        <authorList>
            <consortium name="WormBaseParasite"/>
        </authorList>
    </citation>
    <scope>IDENTIFICATION</scope>
</reference>
<sequence length="108" mass="12483">MKVVQGSTPAAIHIGRDCSCQKDQYFTWDDGERKCLEEQSHLASVHSYEENEYISSLFRSRITIEMVYLKTALKCSERHFMEKVGMIVLAKAIKLKQQFAKSLLEDVH</sequence>
<dbReference type="InterPro" id="IPR016187">
    <property type="entry name" value="CTDL_fold"/>
</dbReference>
<dbReference type="SUPFAM" id="SSF56436">
    <property type="entry name" value="C-type lectin-like"/>
    <property type="match status" value="1"/>
</dbReference>
<dbReference type="Gene3D" id="3.10.100.10">
    <property type="entry name" value="Mannose-Binding Protein A, subunit A"/>
    <property type="match status" value="1"/>
</dbReference>
<proteinExistence type="predicted"/>
<dbReference type="AlphaFoldDB" id="A0A915DMB4"/>
<name>A0A915DMB4_9BILA</name>
<dbReference type="WBParaSite" id="jg2099.2">
    <property type="protein sequence ID" value="jg2099.2"/>
    <property type="gene ID" value="jg2099"/>
</dbReference>
<keyword evidence="1" id="KW-1185">Reference proteome</keyword>
<protein>
    <submittedName>
        <fullName evidence="2">C-type lectin domain-containing protein</fullName>
    </submittedName>
</protein>
<organism evidence="1 2">
    <name type="scientific">Ditylenchus dipsaci</name>
    <dbReference type="NCBI Taxonomy" id="166011"/>
    <lineage>
        <taxon>Eukaryota</taxon>
        <taxon>Metazoa</taxon>
        <taxon>Ecdysozoa</taxon>
        <taxon>Nematoda</taxon>
        <taxon>Chromadorea</taxon>
        <taxon>Rhabditida</taxon>
        <taxon>Tylenchina</taxon>
        <taxon>Tylenchomorpha</taxon>
        <taxon>Sphaerularioidea</taxon>
        <taxon>Anguinidae</taxon>
        <taxon>Anguininae</taxon>
        <taxon>Ditylenchus</taxon>
    </lineage>
</organism>
<dbReference type="CDD" id="cd00037">
    <property type="entry name" value="CLECT"/>
    <property type="match status" value="1"/>
</dbReference>
<dbReference type="Proteomes" id="UP000887574">
    <property type="component" value="Unplaced"/>
</dbReference>
<evidence type="ECO:0000313" key="2">
    <source>
        <dbReference type="WBParaSite" id="jg2099.2"/>
    </source>
</evidence>
<dbReference type="InterPro" id="IPR016186">
    <property type="entry name" value="C-type_lectin-like/link_sf"/>
</dbReference>
<evidence type="ECO:0000313" key="1">
    <source>
        <dbReference type="Proteomes" id="UP000887574"/>
    </source>
</evidence>
<accession>A0A915DMB4</accession>